<reference evidence="2" key="1">
    <citation type="submission" date="2022-12" db="EMBL/GenBank/DDBJ databases">
        <authorList>
            <person name="Krivoruchko A.V."/>
            <person name="Elkin A."/>
        </authorList>
    </citation>
    <scope>NUCLEOTIDE SEQUENCE</scope>
    <source>
        <strain evidence="2">IEGM 1388</strain>
    </source>
</reference>
<feature type="transmembrane region" description="Helical" evidence="1">
    <location>
        <begin position="51"/>
        <end position="70"/>
    </location>
</feature>
<name>A0ABT4MVL0_GORRU</name>
<evidence type="ECO:0000313" key="2">
    <source>
        <dbReference type="EMBL" id="MCZ4549787.1"/>
    </source>
</evidence>
<keyword evidence="1" id="KW-0812">Transmembrane</keyword>
<feature type="transmembrane region" description="Helical" evidence="1">
    <location>
        <begin position="21"/>
        <end position="45"/>
    </location>
</feature>
<keyword evidence="1" id="KW-1133">Transmembrane helix</keyword>
<evidence type="ECO:0000313" key="3">
    <source>
        <dbReference type="Proteomes" id="UP001067235"/>
    </source>
</evidence>
<protein>
    <submittedName>
        <fullName evidence="2">Uncharacterized protein</fullName>
    </submittedName>
</protein>
<dbReference type="EMBL" id="JAPWIE010000002">
    <property type="protein sequence ID" value="MCZ4549787.1"/>
    <property type="molecule type" value="Genomic_DNA"/>
</dbReference>
<dbReference type="RefSeq" id="WP_143696149.1">
    <property type="nucleotide sequence ID" value="NZ_JAPWIE010000002.1"/>
</dbReference>
<proteinExistence type="predicted"/>
<sequence>MTRTGKPRTVRRSLRSRLVLPVGWSGLLAVMAGTAALALTLITLAGGHMQAALFCGLAAIGLNAWAFFAYRATDALSDDHLEYLKSRRDHAIYRTHYPTRGEHVIH</sequence>
<organism evidence="2 3">
    <name type="scientific">Gordonia rubripertincta</name>
    <name type="common">Rhodococcus corallinus</name>
    <dbReference type="NCBI Taxonomy" id="36822"/>
    <lineage>
        <taxon>Bacteria</taxon>
        <taxon>Bacillati</taxon>
        <taxon>Actinomycetota</taxon>
        <taxon>Actinomycetes</taxon>
        <taxon>Mycobacteriales</taxon>
        <taxon>Gordoniaceae</taxon>
        <taxon>Gordonia</taxon>
    </lineage>
</organism>
<keyword evidence="3" id="KW-1185">Reference proteome</keyword>
<keyword evidence="1" id="KW-0472">Membrane</keyword>
<dbReference type="Proteomes" id="UP001067235">
    <property type="component" value="Unassembled WGS sequence"/>
</dbReference>
<accession>A0ABT4MVL0</accession>
<evidence type="ECO:0000256" key="1">
    <source>
        <dbReference type="SAM" id="Phobius"/>
    </source>
</evidence>
<gene>
    <name evidence="2" type="ORF">O4213_07325</name>
</gene>
<comment type="caution">
    <text evidence="2">The sequence shown here is derived from an EMBL/GenBank/DDBJ whole genome shotgun (WGS) entry which is preliminary data.</text>
</comment>